<feature type="compositionally biased region" description="Basic and acidic residues" evidence="4">
    <location>
        <begin position="292"/>
        <end position="317"/>
    </location>
</feature>
<evidence type="ECO:0000256" key="2">
    <source>
        <dbReference type="ARBA" id="ARBA00035108"/>
    </source>
</evidence>
<sequence length="317" mass="33891">MADTGTYLYAITRADDQPGPGVLEELKGVAEAPVRVLARAGLAAYVSTVPLEDFGEGPLRRSLEDLDWVGETARAHHRVVEAVAGAASSTAPVRLVTVYSGDDQVRDLLDHRREEFSAVLSRVAGSQEWGVKAYAHQPEQPAAPDAPAARPGPAGTTPAPGSAEPGGGERGSGEGRAAARPGTDYLRRRKASLASRDDAWRETTERAEMIHATLSEVARAGTRHRPQDPRLSGRDDWMLLNGAYLVDDERREEFAATLDALRGPGVEIELTGPWAPYSFTALETGGIGTTTGEDRDRADACDDLRTRDRGEGGRDGS</sequence>
<keyword evidence="1" id="KW-0304">Gas vesicle</keyword>
<evidence type="ECO:0000313" key="6">
    <source>
        <dbReference type="Proteomes" id="UP001596004"/>
    </source>
</evidence>
<evidence type="ECO:0000256" key="3">
    <source>
        <dbReference type="ARBA" id="ARBA00035643"/>
    </source>
</evidence>
<evidence type="ECO:0000313" key="5">
    <source>
        <dbReference type="EMBL" id="MFC4532637.1"/>
    </source>
</evidence>
<dbReference type="RefSeq" id="WP_380841495.1">
    <property type="nucleotide sequence ID" value="NZ_JBHSFP010000011.1"/>
</dbReference>
<comment type="subcellular location">
    <subcellularLocation>
        <location evidence="2">Gas vesicle</location>
    </subcellularLocation>
</comment>
<feature type="region of interest" description="Disordered" evidence="4">
    <location>
        <begin position="284"/>
        <end position="317"/>
    </location>
</feature>
<dbReference type="Proteomes" id="UP001596004">
    <property type="component" value="Unassembled WGS sequence"/>
</dbReference>
<feature type="compositionally biased region" description="Low complexity" evidence="4">
    <location>
        <begin position="138"/>
        <end position="163"/>
    </location>
</feature>
<gene>
    <name evidence="5" type="ORF">ACFO60_17820</name>
</gene>
<feature type="region of interest" description="Disordered" evidence="4">
    <location>
        <begin position="138"/>
        <end position="201"/>
    </location>
</feature>
<dbReference type="EMBL" id="JBHSFP010000011">
    <property type="protein sequence ID" value="MFC4532637.1"/>
    <property type="molecule type" value="Genomic_DNA"/>
</dbReference>
<keyword evidence="6" id="KW-1185">Reference proteome</keyword>
<evidence type="ECO:0000256" key="4">
    <source>
        <dbReference type="SAM" id="MobiDB-lite"/>
    </source>
</evidence>
<protein>
    <submittedName>
        <fullName evidence="5">GvpL/GvpF family gas vesicle protein</fullName>
    </submittedName>
</protein>
<dbReference type="PANTHER" id="PTHR36852">
    <property type="entry name" value="PROTEIN GVPL 2"/>
    <property type="match status" value="1"/>
</dbReference>
<dbReference type="PANTHER" id="PTHR36852:SF1">
    <property type="entry name" value="PROTEIN GVPL 2"/>
    <property type="match status" value="1"/>
</dbReference>
<accession>A0ABV9CIY1</accession>
<organism evidence="5 6">
    <name type="scientific">Sphaerisporangium dianthi</name>
    <dbReference type="NCBI Taxonomy" id="1436120"/>
    <lineage>
        <taxon>Bacteria</taxon>
        <taxon>Bacillati</taxon>
        <taxon>Actinomycetota</taxon>
        <taxon>Actinomycetes</taxon>
        <taxon>Streptosporangiales</taxon>
        <taxon>Streptosporangiaceae</taxon>
        <taxon>Sphaerisporangium</taxon>
    </lineage>
</organism>
<reference evidence="6" key="1">
    <citation type="journal article" date="2019" name="Int. J. Syst. Evol. Microbiol.">
        <title>The Global Catalogue of Microorganisms (GCM) 10K type strain sequencing project: providing services to taxonomists for standard genome sequencing and annotation.</title>
        <authorList>
            <consortium name="The Broad Institute Genomics Platform"/>
            <consortium name="The Broad Institute Genome Sequencing Center for Infectious Disease"/>
            <person name="Wu L."/>
            <person name="Ma J."/>
        </authorList>
    </citation>
    <scope>NUCLEOTIDE SEQUENCE [LARGE SCALE GENOMIC DNA]</scope>
    <source>
        <strain evidence="6">CGMCC 4.7132</strain>
    </source>
</reference>
<name>A0ABV9CIY1_9ACTN</name>
<proteinExistence type="inferred from homology"/>
<comment type="similarity">
    <text evidence="3">Belongs to the gas vesicle GvpF/GvpL family.</text>
</comment>
<evidence type="ECO:0000256" key="1">
    <source>
        <dbReference type="ARBA" id="ARBA00022987"/>
    </source>
</evidence>
<dbReference type="InterPro" id="IPR009430">
    <property type="entry name" value="GvpL/GvpF"/>
</dbReference>
<dbReference type="Pfam" id="PF06386">
    <property type="entry name" value="GvpL_GvpF"/>
    <property type="match status" value="1"/>
</dbReference>
<comment type="caution">
    <text evidence="5">The sequence shown here is derived from an EMBL/GenBank/DDBJ whole genome shotgun (WGS) entry which is preliminary data.</text>
</comment>